<evidence type="ECO:0000313" key="1">
    <source>
        <dbReference type="EMBL" id="KAG2493537.1"/>
    </source>
</evidence>
<organism evidence="1 2">
    <name type="scientific">Edaphochlamys debaryana</name>
    <dbReference type="NCBI Taxonomy" id="47281"/>
    <lineage>
        <taxon>Eukaryota</taxon>
        <taxon>Viridiplantae</taxon>
        <taxon>Chlorophyta</taxon>
        <taxon>core chlorophytes</taxon>
        <taxon>Chlorophyceae</taxon>
        <taxon>CS clade</taxon>
        <taxon>Chlamydomonadales</taxon>
        <taxon>Chlamydomonadales incertae sedis</taxon>
        <taxon>Edaphochlamys</taxon>
    </lineage>
</organism>
<dbReference type="Proteomes" id="UP000612055">
    <property type="component" value="Unassembled WGS sequence"/>
</dbReference>
<comment type="caution">
    <text evidence="1">The sequence shown here is derived from an EMBL/GenBank/DDBJ whole genome shotgun (WGS) entry which is preliminary data.</text>
</comment>
<reference evidence="1" key="1">
    <citation type="journal article" date="2020" name="bioRxiv">
        <title>Comparative genomics of Chlamydomonas.</title>
        <authorList>
            <person name="Craig R.J."/>
            <person name="Hasan A.R."/>
            <person name="Ness R.W."/>
            <person name="Keightley P.D."/>
        </authorList>
    </citation>
    <scope>NUCLEOTIDE SEQUENCE</scope>
    <source>
        <strain evidence="1">CCAP 11/70</strain>
    </source>
</reference>
<dbReference type="AlphaFoldDB" id="A0A835Y1K0"/>
<dbReference type="OrthoDB" id="28755at2759"/>
<evidence type="ECO:0000313" key="2">
    <source>
        <dbReference type="Proteomes" id="UP000612055"/>
    </source>
</evidence>
<keyword evidence="2" id="KW-1185">Reference proteome</keyword>
<accession>A0A835Y1K0</accession>
<protein>
    <submittedName>
        <fullName evidence="1">Uncharacterized protein</fullName>
    </submittedName>
</protein>
<dbReference type="InterPro" id="IPR021838">
    <property type="entry name" value="DUF3431"/>
</dbReference>
<sequence>MGLTNAVVYKYRKLDEGNPLRSWQLACGVAVYERLMLPNLGSEALAFYSYLLEFYNKLPNLAVFFLHDHGEAWHVSCSSLAARSRLWYQEAVEGGPMMGRMISFTSQEQDNITAWYGGPNGPAARTRNGIRGLLQSNPGADVIHQEARDIAVKWKVPTDNPPGLFMQCCASFIVPSKALAALPAGFYRDMLRFLAKTKDTLESGKAALEFSVWRLFSTDTLDDTALAFYNRAKEVASWLVKDPALVHCQHNTC</sequence>
<proteinExistence type="predicted"/>
<dbReference type="EMBL" id="JAEHOE010000037">
    <property type="protein sequence ID" value="KAG2493537.1"/>
    <property type="molecule type" value="Genomic_DNA"/>
</dbReference>
<gene>
    <name evidence="1" type="ORF">HYH03_008351</name>
</gene>
<name>A0A835Y1K0_9CHLO</name>
<dbReference type="Pfam" id="PF11913">
    <property type="entry name" value="DUF3431"/>
    <property type="match status" value="1"/>
</dbReference>